<name>P91582_CIOIN</name>
<organism evidence="11">
    <name type="scientific">Ciona intestinalis</name>
    <name type="common">Transparent sea squirt</name>
    <name type="synonym">Ascidia intestinalis</name>
    <dbReference type="NCBI Taxonomy" id="7719"/>
    <lineage>
        <taxon>Eukaryota</taxon>
        <taxon>Metazoa</taxon>
        <taxon>Chordata</taxon>
        <taxon>Tunicata</taxon>
        <taxon>Ascidiacea</taxon>
        <taxon>Phlebobranchia</taxon>
        <taxon>Cionidae</taxon>
        <taxon>Ciona</taxon>
    </lineage>
</organism>
<keyword evidence="7" id="KW-0472">Membrane</keyword>
<evidence type="ECO:0000256" key="3">
    <source>
        <dbReference type="ARBA" id="ARBA00005822"/>
    </source>
</evidence>
<dbReference type="EMBL" id="Z83760">
    <property type="protein sequence ID" value="CAB06048.1"/>
    <property type="molecule type" value="Genomic_DNA"/>
</dbReference>
<dbReference type="GO" id="GO:0060170">
    <property type="term" value="C:ciliary membrane"/>
    <property type="evidence" value="ECO:0007669"/>
    <property type="project" value="UniProtKB-SubCell"/>
</dbReference>
<protein>
    <submittedName>
        <fullName evidence="11">COS41.4</fullName>
    </submittedName>
</protein>
<keyword evidence="4" id="KW-1003">Cell membrane</keyword>
<evidence type="ECO:0000256" key="6">
    <source>
        <dbReference type="ARBA" id="ARBA00023069"/>
    </source>
</evidence>
<evidence type="ECO:0000256" key="9">
    <source>
        <dbReference type="ARBA" id="ARBA00023273"/>
    </source>
</evidence>
<dbReference type="PIR" id="T31658">
    <property type="entry name" value="T31658"/>
</dbReference>
<evidence type="ECO:0000256" key="2">
    <source>
        <dbReference type="ARBA" id="ARBA00004607"/>
    </source>
</evidence>
<sequence>MDVLWEDRDVRFDLSLQQMNMRPGEFVIQTFNSVEDTKGNNGDNGKLLVTNLRVMWHSHTLPRVNLSIGFGCIHNITTRRTNSKLRGPTESLCISTKCNSNKFEFIFTNDVSEQGGLFVTVMSVSKAYDSTKLYRDLKLRGSLIQGKQLKMLPQEEIYNRINGVWNLSSNQGNLGTFFVTNIRVVWHANMNESFNVSVPYLQIQTVKVRDSKFGYAMVIESTWQSGGYVLGFRIDPIEKLQEAAKEIQSLHRVYSASPIYGVEYDKESIVHEDSGANDGQIMAPVTEDLDIDTSIKTDASVAYFADGASYENNESAAPPVFCPELGLAIEPIKPGYTLKSLWSIL</sequence>
<reference evidence="11" key="3">
    <citation type="submission" date="2000-07" db="EMBL/GenBank/DDBJ databases">
        <authorList>
            <person name="Bird A.P."/>
            <person name="Clark V."/>
            <person name="Jones S.J.M."/>
            <person name="Leitgeb S."/>
            <person name="Dobson R."/>
            <person name="Tweedie S."/>
        </authorList>
    </citation>
    <scope>NUCLEOTIDE SEQUENCE</scope>
</reference>
<dbReference type="PANTHER" id="PTHR21351:SF0">
    <property type="entry name" value="BARDET-BIEDL SYNDROME 5 PROTEIN"/>
    <property type="match status" value="1"/>
</dbReference>
<evidence type="ECO:0000256" key="5">
    <source>
        <dbReference type="ARBA" id="ARBA00022490"/>
    </source>
</evidence>
<dbReference type="InterPro" id="IPR006606">
    <property type="entry name" value="BBL5"/>
</dbReference>
<evidence type="ECO:0000256" key="8">
    <source>
        <dbReference type="ARBA" id="ARBA00023212"/>
    </source>
</evidence>
<keyword evidence="5" id="KW-0963">Cytoplasm</keyword>
<proteinExistence type="inferred from homology"/>
<dbReference type="GO" id="GO:0034464">
    <property type="term" value="C:BBSome"/>
    <property type="evidence" value="ECO:0007669"/>
    <property type="project" value="InterPro"/>
</dbReference>
<dbReference type="Pfam" id="PF07289">
    <property type="entry name" value="BBL5"/>
    <property type="match status" value="1"/>
</dbReference>
<evidence type="ECO:0000256" key="1">
    <source>
        <dbReference type="ARBA" id="ARBA00004309"/>
    </source>
</evidence>
<dbReference type="InterPro" id="IPR014003">
    <property type="entry name" value="BBS5_PH"/>
</dbReference>
<evidence type="ECO:0000256" key="4">
    <source>
        <dbReference type="ARBA" id="ARBA00022475"/>
    </source>
</evidence>
<accession>P91582</accession>
<dbReference type="GO" id="GO:0034451">
    <property type="term" value="C:centriolar satellite"/>
    <property type="evidence" value="ECO:0007669"/>
    <property type="project" value="UniProtKB-SubCell"/>
</dbReference>
<dbReference type="SMART" id="SM00683">
    <property type="entry name" value="DM16"/>
    <property type="match status" value="2"/>
</dbReference>
<comment type="subcellular location">
    <subcellularLocation>
        <location evidence="1">Cell projection</location>
        <location evidence="1">Cilium membrane</location>
    </subcellularLocation>
    <subcellularLocation>
        <location evidence="2">Cytoplasm</location>
        <location evidence="2">Cytoskeleton</location>
        <location evidence="2">Microtubule organizing center</location>
        <location evidence="2">Centrosome</location>
        <location evidence="2">Centriolar satellite</location>
    </subcellularLocation>
</comment>
<feature type="domain" description="BBSome complex member BBS5 PH" evidence="10">
    <location>
        <begin position="25"/>
        <end position="79"/>
    </location>
</feature>
<reference evidence="11" key="2">
    <citation type="journal article" date="1999" name="Science">
        <title>Nonmethylated transposable elements and methylated genes in a chordate genome.</title>
        <authorList>
            <person name="Simmen M.W."/>
            <person name="Leitgeb S."/>
            <person name="Charlton J."/>
            <person name="Jones S.J."/>
            <person name="Harris B.R."/>
            <person name="Clark V.H."/>
            <person name="Bird A."/>
        </authorList>
    </citation>
    <scope>NUCLEOTIDE SEQUENCE</scope>
</reference>
<keyword evidence="8" id="KW-0206">Cytoskeleton</keyword>
<keyword evidence="9" id="KW-0966">Cell projection</keyword>
<evidence type="ECO:0000313" key="11">
    <source>
        <dbReference type="EMBL" id="CAB06048.1"/>
    </source>
</evidence>
<dbReference type="InterPro" id="IPR030804">
    <property type="entry name" value="BBS5/fem-3"/>
</dbReference>
<evidence type="ECO:0000256" key="7">
    <source>
        <dbReference type="ARBA" id="ARBA00023136"/>
    </source>
</evidence>
<comment type="similarity">
    <text evidence="3">Belongs to the BBS5 family.</text>
</comment>
<dbReference type="AlphaFoldDB" id="P91582"/>
<keyword evidence="6" id="KW-0969">Cilium</keyword>
<evidence type="ECO:0000259" key="10">
    <source>
        <dbReference type="SMART" id="SM00683"/>
    </source>
</evidence>
<feature type="domain" description="BBSome complex member BBS5 PH" evidence="10">
    <location>
        <begin position="155"/>
        <end position="209"/>
    </location>
</feature>
<reference evidence="11" key="1">
    <citation type="journal article" date="1998" name="Proc. Natl. Acad. Sci. U.S.A.">
        <title>Gene number in an invertebrate chordate, Ciona intestinalis.</title>
        <authorList>
            <person name="Simmen M.W."/>
            <person name="Leitgeb S."/>
            <person name="Clark V.H."/>
            <person name="Jones S.J."/>
            <person name="Bird A."/>
        </authorList>
    </citation>
    <scope>NUCLEOTIDE SEQUENCE</scope>
</reference>
<dbReference type="PANTHER" id="PTHR21351">
    <property type="entry name" value="BARDET-BIEDL SYNDROME PROTEIN 5"/>
    <property type="match status" value="1"/>
</dbReference>
<dbReference type="PIRSF" id="PIRSF010072">
    <property type="entry name" value="DUF1448"/>
    <property type="match status" value="1"/>
</dbReference>